<comment type="subcellular location">
    <subcellularLocation>
        <location evidence="1 2">Nucleus</location>
    </subcellularLocation>
</comment>
<feature type="domain" description="Homeobox" evidence="4">
    <location>
        <begin position="23"/>
        <end position="76"/>
    </location>
</feature>
<feature type="DNA-binding region" description="Homeobox" evidence="1">
    <location>
        <begin position="25"/>
        <end position="77"/>
    </location>
</feature>
<dbReference type="GO" id="GO:0003677">
    <property type="term" value="F:DNA binding"/>
    <property type="evidence" value="ECO:0007669"/>
    <property type="project" value="UniProtKB-UniRule"/>
</dbReference>
<feature type="non-terminal residue" evidence="5">
    <location>
        <position position="191"/>
    </location>
</feature>
<evidence type="ECO:0000313" key="6">
    <source>
        <dbReference type="Proteomes" id="UP001219525"/>
    </source>
</evidence>
<dbReference type="SMART" id="SM00389">
    <property type="entry name" value="HOX"/>
    <property type="match status" value="1"/>
</dbReference>
<protein>
    <recommendedName>
        <fullName evidence="4">Homeobox domain-containing protein</fullName>
    </recommendedName>
</protein>
<dbReference type="CDD" id="cd00086">
    <property type="entry name" value="homeodomain"/>
    <property type="match status" value="1"/>
</dbReference>
<evidence type="ECO:0000256" key="2">
    <source>
        <dbReference type="RuleBase" id="RU000682"/>
    </source>
</evidence>
<gene>
    <name evidence="5" type="ORF">GGX14DRAFT_440686</name>
</gene>
<evidence type="ECO:0000256" key="3">
    <source>
        <dbReference type="SAM" id="MobiDB-lite"/>
    </source>
</evidence>
<keyword evidence="1 2" id="KW-0539">Nucleus</keyword>
<dbReference type="Proteomes" id="UP001219525">
    <property type="component" value="Unassembled WGS sequence"/>
</dbReference>
<dbReference type="Gene3D" id="1.10.10.60">
    <property type="entry name" value="Homeodomain-like"/>
    <property type="match status" value="1"/>
</dbReference>
<feature type="region of interest" description="Disordered" evidence="3">
    <location>
        <begin position="72"/>
        <end position="135"/>
    </location>
</feature>
<name>A0AAD6VMA5_9AGAR</name>
<dbReference type="GO" id="GO:0005634">
    <property type="term" value="C:nucleus"/>
    <property type="evidence" value="ECO:0007669"/>
    <property type="project" value="UniProtKB-SubCell"/>
</dbReference>
<accession>A0AAD6VMA5</accession>
<reference evidence="5" key="1">
    <citation type="submission" date="2023-03" db="EMBL/GenBank/DDBJ databases">
        <title>Massive genome expansion in bonnet fungi (Mycena s.s.) driven by repeated elements and novel gene families across ecological guilds.</title>
        <authorList>
            <consortium name="Lawrence Berkeley National Laboratory"/>
            <person name="Harder C.B."/>
            <person name="Miyauchi S."/>
            <person name="Viragh M."/>
            <person name="Kuo A."/>
            <person name="Thoen E."/>
            <person name="Andreopoulos B."/>
            <person name="Lu D."/>
            <person name="Skrede I."/>
            <person name="Drula E."/>
            <person name="Henrissat B."/>
            <person name="Morin E."/>
            <person name="Kohler A."/>
            <person name="Barry K."/>
            <person name="LaButti K."/>
            <person name="Morin E."/>
            <person name="Salamov A."/>
            <person name="Lipzen A."/>
            <person name="Mereny Z."/>
            <person name="Hegedus B."/>
            <person name="Baldrian P."/>
            <person name="Stursova M."/>
            <person name="Weitz H."/>
            <person name="Taylor A."/>
            <person name="Grigoriev I.V."/>
            <person name="Nagy L.G."/>
            <person name="Martin F."/>
            <person name="Kauserud H."/>
        </authorList>
    </citation>
    <scope>NUCLEOTIDE SEQUENCE</scope>
    <source>
        <strain evidence="5">9144</strain>
    </source>
</reference>
<dbReference type="AlphaFoldDB" id="A0AAD6VMA5"/>
<dbReference type="InterPro" id="IPR001356">
    <property type="entry name" value="HD"/>
</dbReference>
<dbReference type="SUPFAM" id="SSF46689">
    <property type="entry name" value="Homeodomain-like"/>
    <property type="match status" value="1"/>
</dbReference>
<evidence type="ECO:0000313" key="5">
    <source>
        <dbReference type="EMBL" id="KAJ7217199.1"/>
    </source>
</evidence>
<keyword evidence="1 2" id="KW-0238">DNA-binding</keyword>
<comment type="caution">
    <text evidence="5">The sequence shown here is derived from an EMBL/GenBank/DDBJ whole genome shotgun (WGS) entry which is preliminary data.</text>
</comment>
<dbReference type="PROSITE" id="PS50071">
    <property type="entry name" value="HOMEOBOX_2"/>
    <property type="match status" value="1"/>
</dbReference>
<organism evidence="5 6">
    <name type="scientific">Mycena pura</name>
    <dbReference type="NCBI Taxonomy" id="153505"/>
    <lineage>
        <taxon>Eukaryota</taxon>
        <taxon>Fungi</taxon>
        <taxon>Dikarya</taxon>
        <taxon>Basidiomycota</taxon>
        <taxon>Agaricomycotina</taxon>
        <taxon>Agaricomycetes</taxon>
        <taxon>Agaricomycetidae</taxon>
        <taxon>Agaricales</taxon>
        <taxon>Marasmiineae</taxon>
        <taxon>Mycenaceae</taxon>
        <taxon>Mycena</taxon>
    </lineage>
</organism>
<dbReference type="InterPro" id="IPR009057">
    <property type="entry name" value="Homeodomain-like_sf"/>
</dbReference>
<feature type="compositionally biased region" description="Basic and acidic residues" evidence="3">
    <location>
        <begin position="79"/>
        <end position="92"/>
    </location>
</feature>
<proteinExistence type="predicted"/>
<keyword evidence="1 2" id="KW-0371">Homeobox</keyword>
<evidence type="ECO:0000259" key="4">
    <source>
        <dbReference type="PROSITE" id="PS50071"/>
    </source>
</evidence>
<keyword evidence="6" id="KW-1185">Reference proteome</keyword>
<dbReference type="EMBL" id="JARJCW010000014">
    <property type="protein sequence ID" value="KAJ7217199.1"/>
    <property type="molecule type" value="Genomic_DNA"/>
</dbReference>
<dbReference type="Pfam" id="PF00046">
    <property type="entry name" value="Homeodomain"/>
    <property type="match status" value="1"/>
</dbReference>
<sequence length="191" mass="20850">MSNTLRSPIQIKRNPAIRYIRATREQLDVLRAAYGAFGPNQTPTLEGFLILSAETGLTPKWIQAWFKRVRQKDRRNRRNREAAAKDVKKESCEAPGIDETATIKRENSVGGDIPSPLKGKRLGSPTGLPVASPSSNVSYLPPVSRASVLAPVSNAPFPVSTSVSLKSFSQIAHSFTPTRIPKHANALPPRS</sequence>
<evidence type="ECO:0000256" key="1">
    <source>
        <dbReference type="PROSITE-ProRule" id="PRU00108"/>
    </source>
</evidence>